<sequence length="149" mass="17378">MAQESLQKISSLLTSRVSSSVGKSKRGSKTINPHQEWDDTSRTSLVILWGLLIYPQLDPDMKKRSQVPEVKLDHVYLLFQEYLGSDSEWKEILSRLKKYDYIRYRSKNRITAGTRLWTALDAAKMYPLFRTSVLVRQFWTNSVSSETEK</sequence>
<keyword evidence="2" id="KW-1185">Reference proteome</keyword>
<reference evidence="1 2" key="1">
    <citation type="submission" date="2020-01" db="EMBL/GenBank/DDBJ databases">
        <authorList>
            <person name="Gulvik C.A."/>
            <person name="Batra D.G."/>
        </authorList>
    </citation>
    <scope>NUCLEOTIDE SEQUENCE [LARGE SCALE GENOMIC DNA]</scope>
    <source>
        <strain evidence="1 2">W9323</strain>
    </source>
</reference>
<dbReference type="AlphaFoldDB" id="A0A7D4BWX7"/>
<gene>
    <name evidence="1" type="ORF">GXN76_12190</name>
</gene>
<accession>A0A7D4BWX7</accession>
<evidence type="ECO:0000313" key="1">
    <source>
        <dbReference type="EMBL" id="QKG85153.1"/>
    </source>
</evidence>
<dbReference type="KEGG" id="kpul:GXN76_12190"/>
<dbReference type="Proteomes" id="UP000503088">
    <property type="component" value="Chromosome"/>
</dbReference>
<protein>
    <submittedName>
        <fullName evidence="1">Uncharacterized protein</fullName>
    </submittedName>
</protein>
<proteinExistence type="predicted"/>
<name>A0A7D4BWX7_9BACL</name>
<dbReference type="RefSeq" id="WP_173223538.1">
    <property type="nucleotide sequence ID" value="NZ_CP048104.1"/>
</dbReference>
<evidence type="ECO:0000313" key="2">
    <source>
        <dbReference type="Proteomes" id="UP000503088"/>
    </source>
</evidence>
<dbReference type="EMBL" id="CP048104">
    <property type="protein sequence ID" value="QKG85153.1"/>
    <property type="molecule type" value="Genomic_DNA"/>
</dbReference>
<organism evidence="1 2">
    <name type="scientific">Kroppenstedtia pulmonis</name>
    <dbReference type="NCBI Taxonomy" id="1380685"/>
    <lineage>
        <taxon>Bacteria</taxon>
        <taxon>Bacillati</taxon>
        <taxon>Bacillota</taxon>
        <taxon>Bacilli</taxon>
        <taxon>Bacillales</taxon>
        <taxon>Thermoactinomycetaceae</taxon>
        <taxon>Kroppenstedtia</taxon>
    </lineage>
</organism>